<accession>A0ABD1BWP2</accession>
<dbReference type="AlphaFoldDB" id="A0ABD1BWP2"/>
<dbReference type="Pfam" id="PF20431">
    <property type="entry name" value="E_motif"/>
    <property type="match status" value="1"/>
</dbReference>
<proteinExistence type="predicted"/>
<name>A0ABD1BWP2_CARAN</name>
<keyword evidence="2" id="KW-1185">Reference proteome</keyword>
<evidence type="ECO:0000313" key="2">
    <source>
        <dbReference type="Proteomes" id="UP001558713"/>
    </source>
</evidence>
<dbReference type="EMBL" id="JBANAX010000123">
    <property type="protein sequence ID" value="KAL1221599.1"/>
    <property type="molecule type" value="Genomic_DNA"/>
</dbReference>
<reference evidence="1 2" key="1">
    <citation type="submission" date="2024-04" db="EMBL/GenBank/DDBJ databases">
        <title>Genome assembly C_amara_ONT_v2.</title>
        <authorList>
            <person name="Yant L."/>
            <person name="Moore C."/>
            <person name="Slenker M."/>
        </authorList>
    </citation>
    <scope>NUCLEOTIDE SEQUENCE [LARGE SCALE GENOMIC DNA]</scope>
    <source>
        <tissue evidence="1">Leaf</tissue>
    </source>
</reference>
<dbReference type="InterPro" id="IPR046848">
    <property type="entry name" value="E_motif"/>
</dbReference>
<dbReference type="Proteomes" id="UP001558713">
    <property type="component" value="Unassembled WGS sequence"/>
</dbReference>
<sequence length="112" mass="13193">MRIDGKNPENYVMMSNLYGQAGYWHEHGKKPWELGKIKGLKKEAGMSWVEIEREVHFFRSGEDSHPLTLRIQETLKEVERSMREELGYVYGLTQELHDIDDESKEELVNLLN</sequence>
<comment type="caution">
    <text evidence="1">The sequence shown here is derived from an EMBL/GenBank/DDBJ whole genome shotgun (WGS) entry which is preliminary data.</text>
</comment>
<evidence type="ECO:0000313" key="1">
    <source>
        <dbReference type="EMBL" id="KAL1221599.1"/>
    </source>
</evidence>
<protein>
    <submittedName>
        <fullName evidence="1">Pentatricopeptide repeat-containing protein</fullName>
    </submittedName>
</protein>
<gene>
    <name evidence="1" type="ORF">V5N11_026216</name>
</gene>
<organism evidence="1 2">
    <name type="scientific">Cardamine amara subsp. amara</name>
    <dbReference type="NCBI Taxonomy" id="228776"/>
    <lineage>
        <taxon>Eukaryota</taxon>
        <taxon>Viridiplantae</taxon>
        <taxon>Streptophyta</taxon>
        <taxon>Embryophyta</taxon>
        <taxon>Tracheophyta</taxon>
        <taxon>Spermatophyta</taxon>
        <taxon>Magnoliopsida</taxon>
        <taxon>eudicotyledons</taxon>
        <taxon>Gunneridae</taxon>
        <taxon>Pentapetalae</taxon>
        <taxon>rosids</taxon>
        <taxon>malvids</taxon>
        <taxon>Brassicales</taxon>
        <taxon>Brassicaceae</taxon>
        <taxon>Cardamineae</taxon>
        <taxon>Cardamine</taxon>
    </lineage>
</organism>